<dbReference type="InterPro" id="IPR021508">
    <property type="entry name" value="Gp17-like"/>
</dbReference>
<sequence>MSYLMASSLQMALYQALATDELVAQLSGGAIYDAQPVGVAEGTYVSLGPEDVLDISDRSGAIARHDFIVSVVTDAAGFQAAKRLAEAVTACLTGTGLTLETGRVSGLWFRKAKARRVGTNATRRIDLTFRAHLASE</sequence>
<dbReference type="Proteomes" id="UP001438953">
    <property type="component" value="Unassembled WGS sequence"/>
</dbReference>
<dbReference type="RefSeq" id="WP_350934051.1">
    <property type="nucleotide sequence ID" value="NZ_JAYWLC010000001.1"/>
</dbReference>
<keyword evidence="2" id="KW-1185">Reference proteome</keyword>
<protein>
    <submittedName>
        <fullName evidence="1">DUF3168 domain-containing protein</fullName>
    </submittedName>
</protein>
<reference evidence="1 2" key="1">
    <citation type="submission" date="2024-06" db="EMBL/GenBank/DDBJ databases">
        <title>Thioclava kandeliae sp. nov. from a rhizosphere soil sample of Kandelia candel in a mangrove.</title>
        <authorList>
            <person name="Mu T."/>
        </authorList>
    </citation>
    <scope>NUCLEOTIDE SEQUENCE [LARGE SCALE GENOMIC DNA]</scope>
    <source>
        <strain evidence="1 2">CPCC 100088</strain>
    </source>
</reference>
<organism evidence="1 2">
    <name type="scientific">Thioclava kandeliae</name>
    <dbReference type="NCBI Taxonomy" id="3070818"/>
    <lineage>
        <taxon>Bacteria</taxon>
        <taxon>Pseudomonadati</taxon>
        <taxon>Pseudomonadota</taxon>
        <taxon>Alphaproteobacteria</taxon>
        <taxon>Rhodobacterales</taxon>
        <taxon>Paracoccaceae</taxon>
        <taxon>Thioclava</taxon>
    </lineage>
</organism>
<accession>A0ABV1SBF4</accession>
<dbReference type="EMBL" id="JAYWLC010000001">
    <property type="protein sequence ID" value="MER5170238.1"/>
    <property type="molecule type" value="Genomic_DNA"/>
</dbReference>
<evidence type="ECO:0000313" key="2">
    <source>
        <dbReference type="Proteomes" id="UP001438953"/>
    </source>
</evidence>
<comment type="caution">
    <text evidence="1">The sequence shown here is derived from an EMBL/GenBank/DDBJ whole genome shotgun (WGS) entry which is preliminary data.</text>
</comment>
<dbReference type="Pfam" id="PF11367">
    <property type="entry name" value="Tail_completion_gp17"/>
    <property type="match status" value="1"/>
</dbReference>
<gene>
    <name evidence="1" type="ORF">VSX56_00495</name>
</gene>
<dbReference type="InterPro" id="IPR053745">
    <property type="entry name" value="Viral_Tail_Comp_sf"/>
</dbReference>
<dbReference type="Gene3D" id="3.30.2000.30">
    <property type="match status" value="1"/>
</dbReference>
<name>A0ABV1SBF4_9RHOB</name>
<proteinExistence type="predicted"/>
<evidence type="ECO:0000313" key="1">
    <source>
        <dbReference type="EMBL" id="MER5170238.1"/>
    </source>
</evidence>